<accession>K1R3Q7</accession>
<dbReference type="InParanoid" id="K1R3Q7"/>
<feature type="compositionally biased region" description="Polar residues" evidence="1">
    <location>
        <begin position="71"/>
        <end position="86"/>
    </location>
</feature>
<reference evidence="2" key="1">
    <citation type="journal article" date="2012" name="Nature">
        <title>The oyster genome reveals stress adaptation and complexity of shell formation.</title>
        <authorList>
            <person name="Zhang G."/>
            <person name="Fang X."/>
            <person name="Guo X."/>
            <person name="Li L."/>
            <person name="Luo R."/>
            <person name="Xu F."/>
            <person name="Yang P."/>
            <person name="Zhang L."/>
            <person name="Wang X."/>
            <person name="Qi H."/>
            <person name="Xiong Z."/>
            <person name="Que H."/>
            <person name="Xie Y."/>
            <person name="Holland P.W."/>
            <person name="Paps J."/>
            <person name="Zhu Y."/>
            <person name="Wu F."/>
            <person name="Chen Y."/>
            <person name="Wang J."/>
            <person name="Peng C."/>
            <person name="Meng J."/>
            <person name="Yang L."/>
            <person name="Liu J."/>
            <person name="Wen B."/>
            <person name="Zhang N."/>
            <person name="Huang Z."/>
            <person name="Zhu Q."/>
            <person name="Feng Y."/>
            <person name="Mount A."/>
            <person name="Hedgecock D."/>
            <person name="Xu Z."/>
            <person name="Liu Y."/>
            <person name="Domazet-Loso T."/>
            <person name="Du Y."/>
            <person name="Sun X."/>
            <person name="Zhang S."/>
            <person name="Liu B."/>
            <person name="Cheng P."/>
            <person name="Jiang X."/>
            <person name="Li J."/>
            <person name="Fan D."/>
            <person name="Wang W."/>
            <person name="Fu W."/>
            <person name="Wang T."/>
            <person name="Wang B."/>
            <person name="Zhang J."/>
            <person name="Peng Z."/>
            <person name="Li Y."/>
            <person name="Li N."/>
            <person name="Wang J."/>
            <person name="Chen M."/>
            <person name="He Y."/>
            <person name="Tan F."/>
            <person name="Song X."/>
            <person name="Zheng Q."/>
            <person name="Huang R."/>
            <person name="Yang H."/>
            <person name="Du X."/>
            <person name="Chen L."/>
            <person name="Yang M."/>
            <person name="Gaffney P.M."/>
            <person name="Wang S."/>
            <person name="Luo L."/>
            <person name="She Z."/>
            <person name="Ming Y."/>
            <person name="Huang W."/>
            <person name="Zhang S."/>
            <person name="Huang B."/>
            <person name="Zhang Y."/>
            <person name="Qu T."/>
            <person name="Ni P."/>
            <person name="Miao G."/>
            <person name="Wang J."/>
            <person name="Wang Q."/>
            <person name="Steinberg C.E."/>
            <person name="Wang H."/>
            <person name="Li N."/>
            <person name="Qian L."/>
            <person name="Zhang G."/>
            <person name="Li Y."/>
            <person name="Yang H."/>
            <person name="Liu X."/>
            <person name="Wang J."/>
            <person name="Yin Y."/>
            <person name="Wang J."/>
        </authorList>
    </citation>
    <scope>NUCLEOTIDE SEQUENCE [LARGE SCALE GENOMIC DNA]</scope>
    <source>
        <strain evidence="2">05x7-T-G4-1.051#20</strain>
    </source>
</reference>
<feature type="region of interest" description="Disordered" evidence="1">
    <location>
        <begin position="29"/>
        <end position="101"/>
    </location>
</feature>
<gene>
    <name evidence="2" type="ORF">CGI_10016061</name>
</gene>
<protein>
    <submittedName>
        <fullName evidence="2">Uncharacterized protein</fullName>
    </submittedName>
</protein>
<organism evidence="2">
    <name type="scientific">Magallana gigas</name>
    <name type="common">Pacific oyster</name>
    <name type="synonym">Crassostrea gigas</name>
    <dbReference type="NCBI Taxonomy" id="29159"/>
    <lineage>
        <taxon>Eukaryota</taxon>
        <taxon>Metazoa</taxon>
        <taxon>Spiralia</taxon>
        <taxon>Lophotrochozoa</taxon>
        <taxon>Mollusca</taxon>
        <taxon>Bivalvia</taxon>
        <taxon>Autobranchia</taxon>
        <taxon>Pteriomorphia</taxon>
        <taxon>Ostreida</taxon>
        <taxon>Ostreoidea</taxon>
        <taxon>Ostreidae</taxon>
        <taxon>Magallana</taxon>
    </lineage>
</organism>
<feature type="compositionally biased region" description="Polar residues" evidence="1">
    <location>
        <begin position="29"/>
        <end position="63"/>
    </location>
</feature>
<sequence>MTMETGPSIGLSDTSSFFATQKTVSTDLGIDNAQSHADPNKLPTENSNGFTGTFRSSRQTLSSYGVERRSSYCTPNSSQKDNTTPQHRPLLRQPPSQCYLK</sequence>
<dbReference type="AlphaFoldDB" id="K1R3Q7"/>
<name>K1R3Q7_MAGGI</name>
<dbReference type="HOGENOM" id="CLU_2294343_0_0_1"/>
<dbReference type="EMBL" id="JH818440">
    <property type="protein sequence ID" value="EKC40413.1"/>
    <property type="molecule type" value="Genomic_DNA"/>
</dbReference>
<evidence type="ECO:0000313" key="2">
    <source>
        <dbReference type="EMBL" id="EKC40413.1"/>
    </source>
</evidence>
<proteinExistence type="predicted"/>
<evidence type="ECO:0000256" key="1">
    <source>
        <dbReference type="SAM" id="MobiDB-lite"/>
    </source>
</evidence>